<dbReference type="STRING" id="10195.A0A3M7QW34"/>
<keyword evidence="1" id="KW-0436">Ligase</keyword>
<dbReference type="GO" id="GO:0005524">
    <property type="term" value="F:ATP binding"/>
    <property type="evidence" value="ECO:0007669"/>
    <property type="project" value="UniProtKB-KW"/>
</dbReference>
<evidence type="ECO:0000256" key="1">
    <source>
        <dbReference type="ARBA" id="ARBA00022598"/>
    </source>
</evidence>
<dbReference type="PANTHER" id="PTHR12241:SF154">
    <property type="entry name" value="TUBULIN POLYGLUTAMYLASE TTLL11"/>
    <property type="match status" value="1"/>
</dbReference>
<dbReference type="Gene3D" id="3.30.470.20">
    <property type="entry name" value="ATP-grasp fold, B domain"/>
    <property type="match status" value="1"/>
</dbReference>
<dbReference type="InterPro" id="IPR004344">
    <property type="entry name" value="TTL/TTLL_fam"/>
</dbReference>
<evidence type="ECO:0000313" key="6">
    <source>
        <dbReference type="Proteomes" id="UP000276133"/>
    </source>
</evidence>
<feature type="compositionally biased region" description="Polar residues" evidence="4">
    <location>
        <begin position="138"/>
        <end position="149"/>
    </location>
</feature>
<dbReference type="GO" id="GO:0070740">
    <property type="term" value="F:tubulin-glutamic acid ligase activity"/>
    <property type="evidence" value="ECO:0007669"/>
    <property type="project" value="TreeGrafter"/>
</dbReference>
<organism evidence="5 6">
    <name type="scientific">Brachionus plicatilis</name>
    <name type="common">Marine rotifer</name>
    <name type="synonym">Brachionus muelleri</name>
    <dbReference type="NCBI Taxonomy" id="10195"/>
    <lineage>
        <taxon>Eukaryota</taxon>
        <taxon>Metazoa</taxon>
        <taxon>Spiralia</taxon>
        <taxon>Gnathifera</taxon>
        <taxon>Rotifera</taxon>
        <taxon>Eurotatoria</taxon>
        <taxon>Monogononta</taxon>
        <taxon>Pseudotrocha</taxon>
        <taxon>Ploima</taxon>
        <taxon>Brachionidae</taxon>
        <taxon>Brachionus</taxon>
    </lineage>
</organism>
<keyword evidence="6" id="KW-1185">Reference proteome</keyword>
<proteinExistence type="predicted"/>
<keyword evidence="3" id="KW-0067">ATP-binding</keyword>
<dbReference type="AlphaFoldDB" id="A0A3M7QW34"/>
<evidence type="ECO:0000256" key="4">
    <source>
        <dbReference type="SAM" id="MobiDB-lite"/>
    </source>
</evidence>
<evidence type="ECO:0000256" key="2">
    <source>
        <dbReference type="ARBA" id="ARBA00022741"/>
    </source>
</evidence>
<feature type="region of interest" description="Disordered" evidence="4">
    <location>
        <begin position="138"/>
        <end position="159"/>
    </location>
</feature>
<dbReference type="EMBL" id="REGN01005016">
    <property type="protein sequence ID" value="RNA15188.1"/>
    <property type="molecule type" value="Genomic_DNA"/>
</dbReference>
<evidence type="ECO:0000313" key="5">
    <source>
        <dbReference type="EMBL" id="RNA15188.1"/>
    </source>
</evidence>
<dbReference type="PANTHER" id="PTHR12241">
    <property type="entry name" value="TUBULIN POLYGLUTAMYLASE"/>
    <property type="match status" value="1"/>
</dbReference>
<comment type="caution">
    <text evidence="5">The sequence shown here is derived from an EMBL/GenBank/DDBJ whole genome shotgun (WGS) entry which is preliminary data.</text>
</comment>
<dbReference type="OrthoDB" id="202825at2759"/>
<protein>
    <submittedName>
        <fullName evidence="5">Tubulin polyglutamylase TTLL11 isoform X1</fullName>
    </submittedName>
</protein>
<reference evidence="5 6" key="1">
    <citation type="journal article" date="2018" name="Sci. Rep.">
        <title>Genomic signatures of local adaptation to the degree of environmental predictability in rotifers.</title>
        <authorList>
            <person name="Franch-Gras L."/>
            <person name="Hahn C."/>
            <person name="Garcia-Roger E.M."/>
            <person name="Carmona M.J."/>
            <person name="Serra M."/>
            <person name="Gomez A."/>
        </authorList>
    </citation>
    <scope>NUCLEOTIDE SEQUENCE [LARGE SCALE GENOMIC DNA]</scope>
    <source>
        <strain evidence="5">HYR1</strain>
    </source>
</reference>
<name>A0A3M7QW34_BRAPC</name>
<sequence>MLHRGQLDIGSIIIGFDILLKEDLKPVLLEVNCNPSLRIDFESETLDGTIMTLASPIDVEIKKPLVLETLKLACPKKKLEMIEKMKKEEEQAEKAAMHRKNLVKQRIEQRSVSSMKFKKLNFDKIPLLSKPSQSYIKKLRSASSEPRTNSTDNSDISSLKSSKTTIKTSTYSSSLTSASYLRNIFPNNNLGSQYNRLYIQEGISDLFIFFTIHNTLKIMTHDDFRLFVRSCNIANRSVTSDNLDIIFFELSKKWDMYNTKKRVNELSQNAFTGLCYQGFVECFTKLSRMIFNESTLEQCVKSLVYYSKFFLPELLQGTNMELKNRSDKSLNALLRWKIEEVKENKIDIDNK</sequence>
<dbReference type="GO" id="GO:0015631">
    <property type="term" value="F:tubulin binding"/>
    <property type="evidence" value="ECO:0007669"/>
    <property type="project" value="TreeGrafter"/>
</dbReference>
<gene>
    <name evidence="5" type="ORF">BpHYR1_049165</name>
</gene>
<dbReference type="GO" id="GO:0036064">
    <property type="term" value="C:ciliary basal body"/>
    <property type="evidence" value="ECO:0007669"/>
    <property type="project" value="TreeGrafter"/>
</dbReference>
<dbReference type="GO" id="GO:0000226">
    <property type="term" value="P:microtubule cytoskeleton organization"/>
    <property type="evidence" value="ECO:0007669"/>
    <property type="project" value="TreeGrafter"/>
</dbReference>
<accession>A0A3M7QW34</accession>
<keyword evidence="2" id="KW-0547">Nucleotide-binding</keyword>
<dbReference type="Proteomes" id="UP000276133">
    <property type="component" value="Unassembled WGS sequence"/>
</dbReference>
<feature type="compositionally biased region" description="Low complexity" evidence="4">
    <location>
        <begin position="150"/>
        <end position="159"/>
    </location>
</feature>
<evidence type="ECO:0000256" key="3">
    <source>
        <dbReference type="ARBA" id="ARBA00022840"/>
    </source>
</evidence>
<dbReference type="Pfam" id="PF03133">
    <property type="entry name" value="TTL"/>
    <property type="match status" value="1"/>
</dbReference>